<name>A0A7W9GXD3_9ACTN</name>
<dbReference type="Proteomes" id="UP000542813">
    <property type="component" value="Unassembled WGS sequence"/>
</dbReference>
<organism evidence="2 3">
    <name type="scientific">Jiangella mangrovi</name>
    <dbReference type="NCBI Taxonomy" id="1524084"/>
    <lineage>
        <taxon>Bacteria</taxon>
        <taxon>Bacillati</taxon>
        <taxon>Actinomycetota</taxon>
        <taxon>Actinomycetes</taxon>
        <taxon>Jiangellales</taxon>
        <taxon>Jiangellaceae</taxon>
        <taxon>Jiangella</taxon>
    </lineage>
</organism>
<evidence type="ECO:0008006" key="4">
    <source>
        <dbReference type="Google" id="ProtNLM"/>
    </source>
</evidence>
<comment type="caution">
    <text evidence="2">The sequence shown here is derived from an EMBL/GenBank/DDBJ whole genome shotgun (WGS) entry which is preliminary data.</text>
</comment>
<sequence>MSEIDEGTAERWVGARASSGRDGMRTTVDMEKDLHKAFRLWCAQNDTKMTTTIRALIVEVLTDEKLAAKVLERVER</sequence>
<feature type="region of interest" description="Disordered" evidence="1">
    <location>
        <begin position="1"/>
        <end position="24"/>
    </location>
</feature>
<dbReference type="EMBL" id="JACHMM010000001">
    <property type="protein sequence ID" value="MBB5791764.1"/>
    <property type="molecule type" value="Genomic_DNA"/>
</dbReference>
<evidence type="ECO:0000313" key="2">
    <source>
        <dbReference type="EMBL" id="MBB5791764.1"/>
    </source>
</evidence>
<dbReference type="GO" id="GO:0006355">
    <property type="term" value="P:regulation of DNA-templated transcription"/>
    <property type="evidence" value="ECO:0007669"/>
    <property type="project" value="InterPro"/>
</dbReference>
<reference evidence="2 3" key="1">
    <citation type="submission" date="2020-08" db="EMBL/GenBank/DDBJ databases">
        <title>Sequencing the genomes of 1000 actinobacteria strains.</title>
        <authorList>
            <person name="Klenk H.-P."/>
        </authorList>
    </citation>
    <scope>NUCLEOTIDE SEQUENCE [LARGE SCALE GENOMIC DNA]</scope>
    <source>
        <strain evidence="2 3">DSM 102122</strain>
    </source>
</reference>
<dbReference type="AlphaFoldDB" id="A0A7W9GXD3"/>
<dbReference type="Gene3D" id="1.10.1220.10">
    <property type="entry name" value="Met repressor-like"/>
    <property type="match status" value="1"/>
</dbReference>
<proteinExistence type="predicted"/>
<protein>
    <recommendedName>
        <fullName evidence="4">CopG family transcriptional regulator</fullName>
    </recommendedName>
</protein>
<accession>A0A7W9GXD3</accession>
<keyword evidence="3" id="KW-1185">Reference proteome</keyword>
<evidence type="ECO:0000313" key="3">
    <source>
        <dbReference type="Proteomes" id="UP000542813"/>
    </source>
</evidence>
<gene>
    <name evidence="2" type="ORF">HD601_006339</name>
</gene>
<dbReference type="InterPro" id="IPR010985">
    <property type="entry name" value="Ribbon_hlx_hlx"/>
</dbReference>
<dbReference type="SUPFAM" id="SSF47598">
    <property type="entry name" value="Ribbon-helix-helix"/>
    <property type="match status" value="1"/>
</dbReference>
<evidence type="ECO:0000256" key="1">
    <source>
        <dbReference type="SAM" id="MobiDB-lite"/>
    </source>
</evidence>
<dbReference type="InterPro" id="IPR013321">
    <property type="entry name" value="Arc_rbn_hlx_hlx"/>
</dbReference>
<dbReference type="RefSeq" id="WP_184828795.1">
    <property type="nucleotide sequence ID" value="NZ_JACHMM010000001.1"/>
</dbReference>